<proteinExistence type="predicted"/>
<reference evidence="2 3" key="1">
    <citation type="submission" date="2018-03" db="EMBL/GenBank/DDBJ databases">
        <authorList>
            <person name="Gully D."/>
        </authorList>
    </citation>
    <scope>NUCLEOTIDE SEQUENCE [LARGE SCALE GENOMIC DNA]</scope>
    <source>
        <strain evidence="2">ORS3257</strain>
    </source>
</reference>
<dbReference type="InterPro" id="IPR018060">
    <property type="entry name" value="HTH_AraC"/>
</dbReference>
<feature type="domain" description="HTH araC/xylS-type" evidence="1">
    <location>
        <begin position="43"/>
        <end position="68"/>
    </location>
</feature>
<gene>
    <name evidence="2" type="ORF">BRAD3257_8586</name>
</gene>
<name>A0A2U3QCL4_9BRAD</name>
<dbReference type="AlphaFoldDB" id="A0A2U3QCL4"/>
<evidence type="ECO:0000259" key="1">
    <source>
        <dbReference type="PROSITE" id="PS01124"/>
    </source>
</evidence>
<dbReference type="GO" id="GO:0003700">
    <property type="term" value="F:DNA-binding transcription factor activity"/>
    <property type="evidence" value="ECO:0007669"/>
    <property type="project" value="InterPro"/>
</dbReference>
<dbReference type="EMBL" id="LS398110">
    <property type="protein sequence ID" value="SPP99171.1"/>
    <property type="molecule type" value="Genomic_DNA"/>
</dbReference>
<accession>A0A2U3QCL4</accession>
<evidence type="ECO:0000313" key="3">
    <source>
        <dbReference type="Proteomes" id="UP000246085"/>
    </source>
</evidence>
<dbReference type="Proteomes" id="UP000246085">
    <property type="component" value="Chromosome BRAD3257"/>
</dbReference>
<dbReference type="PROSITE" id="PS01124">
    <property type="entry name" value="HTH_ARAC_FAMILY_2"/>
    <property type="match status" value="1"/>
</dbReference>
<evidence type="ECO:0000313" key="2">
    <source>
        <dbReference type="EMBL" id="SPP99171.1"/>
    </source>
</evidence>
<dbReference type="Gene3D" id="1.10.10.60">
    <property type="entry name" value="Homeodomain-like"/>
    <property type="match status" value="1"/>
</dbReference>
<dbReference type="KEGG" id="bvz:BRAD3257_8586"/>
<dbReference type="GO" id="GO:0043565">
    <property type="term" value="F:sequence-specific DNA binding"/>
    <property type="evidence" value="ECO:0007669"/>
    <property type="project" value="InterPro"/>
</dbReference>
<organism evidence="2 3">
    <name type="scientific">Bradyrhizobium vignae</name>
    <dbReference type="NCBI Taxonomy" id="1549949"/>
    <lineage>
        <taxon>Bacteria</taxon>
        <taxon>Pseudomonadati</taxon>
        <taxon>Pseudomonadota</taxon>
        <taxon>Alphaproteobacteria</taxon>
        <taxon>Hyphomicrobiales</taxon>
        <taxon>Nitrobacteraceae</taxon>
        <taxon>Bradyrhizobium</taxon>
    </lineage>
</organism>
<protein>
    <recommendedName>
        <fullName evidence="1">HTH araC/xylS-type domain-containing protein</fullName>
    </recommendedName>
</protein>
<sequence>MAGELVKRGWPYPARLSRAHRAQRGLPSPETRSFAGGQRAAAGFCDQAALNKHFRRCYGITPLRFGQAARAG</sequence>